<name>A0ABQ0CYT9_9HYPO</name>
<comment type="caution">
    <text evidence="2">The sequence shown here is derived from an EMBL/GenBank/DDBJ whole genome shotgun (WGS) entry which is preliminary data.</text>
</comment>
<dbReference type="Proteomes" id="UP001562357">
    <property type="component" value="Unassembled WGS sequence"/>
</dbReference>
<organism evidence="2 3">
    <name type="scientific">Epichloe bromicola</name>
    <dbReference type="NCBI Taxonomy" id="79588"/>
    <lineage>
        <taxon>Eukaryota</taxon>
        <taxon>Fungi</taxon>
        <taxon>Dikarya</taxon>
        <taxon>Ascomycota</taxon>
        <taxon>Pezizomycotina</taxon>
        <taxon>Sordariomycetes</taxon>
        <taxon>Hypocreomycetidae</taxon>
        <taxon>Hypocreales</taxon>
        <taxon>Clavicipitaceae</taxon>
        <taxon>Epichloe</taxon>
    </lineage>
</organism>
<accession>A0ABQ0CYT9</accession>
<keyword evidence="1" id="KW-0732">Signal</keyword>
<evidence type="ECO:0000313" key="2">
    <source>
        <dbReference type="EMBL" id="GAB0138624.1"/>
    </source>
</evidence>
<dbReference type="EMBL" id="BAAFGZ010000450">
    <property type="protein sequence ID" value="GAB0138624.1"/>
    <property type="molecule type" value="Genomic_DNA"/>
</dbReference>
<feature type="signal peptide" evidence="1">
    <location>
        <begin position="1"/>
        <end position="19"/>
    </location>
</feature>
<proteinExistence type="predicted"/>
<feature type="chain" id="PRO_5047044559" evidence="1">
    <location>
        <begin position="20"/>
        <end position="407"/>
    </location>
</feature>
<sequence length="407" mass="45122">MRLNTTLFTVGVLLGTALADIKTIKASMKDVKYTVNNLTEAIKSWDGNPSTAGEMLCKMVDVRKSMDACVEAFEKTPKRMTNEEFPGLLRLGLFSATRNLEKQAIKKKTKFDNIGVTVPLFEVIKAQKEPTSDMFKATKAIADKLPPDFKSRYMFYSKKTPLEFLQSFMNGTIDDLLEAFKPQGGLSPLSFVTPFVPMAVRASKFFNTDPLCRSIPSLMKTLAGQSINLRDFTDQTLKFVDFSRVQNVVIPLDSINNVAKAFGMPPSFFPNVVKRIGISEQRLSLSEITKKVPNLLSTKVSTLTTQALRVLKSSDVQNVARLDVIKVAEFIGVSRDTTNKALQRIGIFEQRLSVSDFTNKVPGLLNKLKVGNKALGKMDLGDIVLDTPTMIRFADSIVKELLGSAPR</sequence>
<evidence type="ECO:0000256" key="1">
    <source>
        <dbReference type="SAM" id="SignalP"/>
    </source>
</evidence>
<reference evidence="3" key="1">
    <citation type="submission" date="2024-06" db="EMBL/GenBank/DDBJ databases">
        <title>Draft Genome Sequences of Epichloe bromicola Strains Isolated from Elymus ciliaris.</title>
        <authorList>
            <consortium name="Epichloe bromicola genome sequencing consortium"/>
            <person name="Miura A."/>
            <person name="Imano S."/>
            <person name="Ashida A."/>
            <person name="Sato I."/>
            <person name="Chiba S."/>
            <person name="Tanaka A."/>
            <person name="Camagna M."/>
            <person name="Takemoto D."/>
        </authorList>
    </citation>
    <scope>NUCLEOTIDE SEQUENCE [LARGE SCALE GENOMIC DNA]</scope>
    <source>
        <strain evidence="3">DP</strain>
    </source>
</reference>
<keyword evidence="3" id="KW-1185">Reference proteome</keyword>
<gene>
    <name evidence="2" type="primary">g6850</name>
    <name evidence="2" type="ORF">EsDP_00006850</name>
</gene>
<protein>
    <submittedName>
        <fullName evidence="2">Uncharacterized protein</fullName>
    </submittedName>
</protein>
<evidence type="ECO:0000313" key="3">
    <source>
        <dbReference type="Proteomes" id="UP001562357"/>
    </source>
</evidence>